<proteinExistence type="predicted"/>
<accession>A0ABM8AJ06</accession>
<keyword evidence="1" id="KW-0614">Plasmid</keyword>
<keyword evidence="2" id="KW-1185">Reference proteome</keyword>
<sequence>MLDVNEVLGGVSRLSFQMTNGMLPHEKMLRAIELLGTEVAPRVREALPAREPTFG</sequence>
<dbReference type="RefSeq" id="WP_344870207.1">
    <property type="nucleotide sequence ID" value="NZ_BAABDW010000075.1"/>
</dbReference>
<dbReference type="InterPro" id="IPR036661">
    <property type="entry name" value="Luciferase-like_sf"/>
</dbReference>
<dbReference type="EMBL" id="AP026561">
    <property type="protein sequence ID" value="BDP43685.1"/>
    <property type="molecule type" value="Genomic_DNA"/>
</dbReference>
<name>A0ABM8AJ06_9DEIO</name>
<reference evidence="1" key="1">
    <citation type="submission" date="2022-07" db="EMBL/GenBank/DDBJ databases">
        <title>Complete Genome Sequence of the Radioresistant Bacterium Deinococcus aetherius ST0316, Isolated from the Air Dust collected in Lower Stratosphere above Japan.</title>
        <authorList>
            <person name="Satoh K."/>
            <person name="Hagiwara K."/>
            <person name="Katsumata K."/>
            <person name="Kubo A."/>
            <person name="Yokobori S."/>
            <person name="Yamagishi A."/>
            <person name="Oono Y."/>
            <person name="Narumi I."/>
        </authorList>
    </citation>
    <scope>NUCLEOTIDE SEQUENCE</scope>
    <source>
        <strain evidence="1">ST0316</strain>
        <plasmid evidence="1">pDAETH-1</plasmid>
    </source>
</reference>
<protein>
    <submittedName>
        <fullName evidence="1">Uncharacterized protein</fullName>
    </submittedName>
</protein>
<evidence type="ECO:0000313" key="2">
    <source>
        <dbReference type="Proteomes" id="UP001064971"/>
    </source>
</evidence>
<dbReference type="SUPFAM" id="SSF51679">
    <property type="entry name" value="Bacterial luciferase-like"/>
    <property type="match status" value="1"/>
</dbReference>
<organism evidence="1 2">
    <name type="scientific">Deinococcus aetherius</name>
    <dbReference type="NCBI Taxonomy" id="200252"/>
    <lineage>
        <taxon>Bacteria</taxon>
        <taxon>Thermotogati</taxon>
        <taxon>Deinococcota</taxon>
        <taxon>Deinococci</taxon>
        <taxon>Deinococcales</taxon>
        <taxon>Deinococcaceae</taxon>
        <taxon>Deinococcus</taxon>
    </lineage>
</organism>
<geneLocation type="plasmid" evidence="1 2">
    <name>pDAETH-1</name>
</geneLocation>
<gene>
    <name evidence="1" type="ORF">DAETH_36540</name>
</gene>
<evidence type="ECO:0000313" key="1">
    <source>
        <dbReference type="EMBL" id="BDP43685.1"/>
    </source>
</evidence>
<dbReference type="Proteomes" id="UP001064971">
    <property type="component" value="Plasmid pDAETH-1"/>
</dbReference>
<dbReference type="Gene3D" id="3.20.20.30">
    <property type="entry name" value="Luciferase-like domain"/>
    <property type="match status" value="1"/>
</dbReference>